<dbReference type="EMBL" id="CAUEEQ010050442">
    <property type="protein sequence ID" value="CAJ0960584.1"/>
    <property type="molecule type" value="Genomic_DNA"/>
</dbReference>
<protein>
    <recommendedName>
        <fullName evidence="3">GIY-YIG domain-containing protein</fullName>
    </recommendedName>
</protein>
<reference evidence="1" key="1">
    <citation type="submission" date="2023-07" db="EMBL/GenBank/DDBJ databases">
        <authorList>
            <person name="Stuckert A."/>
        </authorList>
    </citation>
    <scope>NUCLEOTIDE SEQUENCE</scope>
</reference>
<gene>
    <name evidence="1" type="ORF">RIMI_LOCUS17357968</name>
</gene>
<organism evidence="1 2">
    <name type="scientific">Ranitomeya imitator</name>
    <name type="common">mimic poison frog</name>
    <dbReference type="NCBI Taxonomy" id="111125"/>
    <lineage>
        <taxon>Eukaryota</taxon>
        <taxon>Metazoa</taxon>
        <taxon>Chordata</taxon>
        <taxon>Craniata</taxon>
        <taxon>Vertebrata</taxon>
        <taxon>Euteleostomi</taxon>
        <taxon>Amphibia</taxon>
        <taxon>Batrachia</taxon>
        <taxon>Anura</taxon>
        <taxon>Neobatrachia</taxon>
        <taxon>Hyloidea</taxon>
        <taxon>Dendrobatidae</taxon>
        <taxon>Dendrobatinae</taxon>
        <taxon>Ranitomeya</taxon>
    </lineage>
</organism>
<proteinExistence type="predicted"/>
<evidence type="ECO:0000313" key="1">
    <source>
        <dbReference type="EMBL" id="CAJ0960584.1"/>
    </source>
</evidence>
<accession>A0ABN9M8S0</accession>
<sequence>MLKGDSFHHPHTVKKFWIRDRYTCSNFVIYLITCSCSLMYIGETTMEIRARISKHKSTIQTKLLDLPGAKTFLVIDWAPIQRRGGVRVKILRKKGLRWIASLDTLQPRGLNCVL</sequence>
<dbReference type="Proteomes" id="UP001176940">
    <property type="component" value="Unassembled WGS sequence"/>
</dbReference>
<evidence type="ECO:0008006" key="3">
    <source>
        <dbReference type="Google" id="ProtNLM"/>
    </source>
</evidence>
<keyword evidence="2" id="KW-1185">Reference proteome</keyword>
<evidence type="ECO:0000313" key="2">
    <source>
        <dbReference type="Proteomes" id="UP001176940"/>
    </source>
</evidence>
<name>A0ABN9M8S0_9NEOB</name>
<comment type="caution">
    <text evidence="1">The sequence shown here is derived from an EMBL/GenBank/DDBJ whole genome shotgun (WGS) entry which is preliminary data.</text>
</comment>